<feature type="region of interest" description="Disordered" evidence="1">
    <location>
        <begin position="130"/>
        <end position="151"/>
    </location>
</feature>
<dbReference type="InParanoid" id="A0A2T3ATI0"/>
<keyword evidence="3" id="KW-1185">Reference proteome</keyword>
<dbReference type="OrthoDB" id="3539716at2759"/>
<name>A0A2T3ATI0_AMORE</name>
<evidence type="ECO:0000313" key="3">
    <source>
        <dbReference type="Proteomes" id="UP000241818"/>
    </source>
</evidence>
<reference evidence="2 3" key="1">
    <citation type="journal article" date="2018" name="New Phytol.">
        <title>Comparative genomics and transcriptomics depict ericoid mycorrhizal fungi as versatile saprotrophs and plant mutualists.</title>
        <authorList>
            <person name="Martino E."/>
            <person name="Morin E."/>
            <person name="Grelet G.A."/>
            <person name="Kuo A."/>
            <person name="Kohler A."/>
            <person name="Daghino S."/>
            <person name="Barry K.W."/>
            <person name="Cichocki N."/>
            <person name="Clum A."/>
            <person name="Dockter R.B."/>
            <person name="Hainaut M."/>
            <person name="Kuo R.C."/>
            <person name="LaButti K."/>
            <person name="Lindahl B.D."/>
            <person name="Lindquist E.A."/>
            <person name="Lipzen A."/>
            <person name="Khouja H.R."/>
            <person name="Magnuson J."/>
            <person name="Murat C."/>
            <person name="Ohm R.A."/>
            <person name="Singer S.W."/>
            <person name="Spatafora J.W."/>
            <person name="Wang M."/>
            <person name="Veneault-Fourrey C."/>
            <person name="Henrissat B."/>
            <person name="Grigoriev I.V."/>
            <person name="Martin F.M."/>
            <person name="Perotto S."/>
        </authorList>
    </citation>
    <scope>NUCLEOTIDE SEQUENCE [LARGE SCALE GENOMIC DNA]</scope>
    <source>
        <strain evidence="2 3">ATCC 22711</strain>
    </source>
</reference>
<feature type="compositionally biased region" description="Polar residues" evidence="1">
    <location>
        <begin position="71"/>
        <end position="92"/>
    </location>
</feature>
<feature type="compositionally biased region" description="Basic and acidic residues" evidence="1">
    <location>
        <begin position="181"/>
        <end position="201"/>
    </location>
</feature>
<feature type="region of interest" description="Disordered" evidence="1">
    <location>
        <begin position="1"/>
        <end position="97"/>
    </location>
</feature>
<evidence type="ECO:0000256" key="1">
    <source>
        <dbReference type="SAM" id="MobiDB-lite"/>
    </source>
</evidence>
<evidence type="ECO:0000313" key="2">
    <source>
        <dbReference type="EMBL" id="PSS10761.1"/>
    </source>
</evidence>
<dbReference type="AlphaFoldDB" id="A0A2T3ATI0"/>
<protein>
    <submittedName>
        <fullName evidence="2">Uncharacterized protein</fullName>
    </submittedName>
</protein>
<accession>A0A2T3ATI0</accession>
<feature type="compositionally biased region" description="Polar residues" evidence="1">
    <location>
        <begin position="1"/>
        <end position="19"/>
    </location>
</feature>
<dbReference type="GeneID" id="36572716"/>
<proteinExistence type="predicted"/>
<sequence length="207" mass="22864">MPANSNASSTEARNGSAQSAHEPDFESNLPYPGASTTQARCPGRTPYPGSATLNQNPVDRTRLGARGYQYMNGNHTNGIQPKATSPDETNQVPERHAESHAMNQIHNNYALDITYGHELVPEDGQLGTGTANHGIESRPYQHGGDATSQASEQGYHVQHNGQMINQEYPPATRRWSAEYSPEERLRLGLPRWESEQHRLAYERGSQS</sequence>
<dbReference type="EMBL" id="KZ679016">
    <property type="protein sequence ID" value="PSS10761.1"/>
    <property type="molecule type" value="Genomic_DNA"/>
</dbReference>
<dbReference type="RefSeq" id="XP_024717940.1">
    <property type="nucleotide sequence ID" value="XM_024864635.1"/>
</dbReference>
<dbReference type="Proteomes" id="UP000241818">
    <property type="component" value="Unassembled WGS sequence"/>
</dbReference>
<gene>
    <name evidence="2" type="ORF">M430DRAFT_22106</name>
</gene>
<organism evidence="2 3">
    <name type="scientific">Amorphotheca resinae ATCC 22711</name>
    <dbReference type="NCBI Taxonomy" id="857342"/>
    <lineage>
        <taxon>Eukaryota</taxon>
        <taxon>Fungi</taxon>
        <taxon>Dikarya</taxon>
        <taxon>Ascomycota</taxon>
        <taxon>Pezizomycotina</taxon>
        <taxon>Leotiomycetes</taxon>
        <taxon>Helotiales</taxon>
        <taxon>Amorphothecaceae</taxon>
        <taxon>Amorphotheca</taxon>
    </lineage>
</organism>
<feature type="region of interest" description="Disordered" evidence="1">
    <location>
        <begin position="163"/>
        <end position="207"/>
    </location>
</feature>